<dbReference type="AlphaFoldDB" id="A0A4C1Z1A6"/>
<evidence type="ECO:0000313" key="2">
    <source>
        <dbReference type="Proteomes" id="UP000299102"/>
    </source>
</evidence>
<comment type="caution">
    <text evidence="1">The sequence shown here is derived from an EMBL/GenBank/DDBJ whole genome shotgun (WGS) entry which is preliminary data.</text>
</comment>
<sequence length="137" mass="15617">MGRPIKLAAHRSHPYCKPLRSSVDYHIRLRQLFDHNDVTVDSFNYTHSKRDLARLGASNHVTVDNERPSHAHGDACPSPPPLCECNKKRPRRNELYSERSGFLRSSCAQPKTSSANLFKRSVALLRRDATDPDNRII</sequence>
<protein>
    <submittedName>
        <fullName evidence="1">Uncharacterized protein</fullName>
    </submittedName>
</protein>
<keyword evidence="2" id="KW-1185">Reference proteome</keyword>
<gene>
    <name evidence="1" type="ORF">EVAR_59477_1</name>
</gene>
<accession>A0A4C1Z1A6</accession>
<organism evidence="1 2">
    <name type="scientific">Eumeta variegata</name>
    <name type="common">Bagworm moth</name>
    <name type="synonym">Eumeta japonica</name>
    <dbReference type="NCBI Taxonomy" id="151549"/>
    <lineage>
        <taxon>Eukaryota</taxon>
        <taxon>Metazoa</taxon>
        <taxon>Ecdysozoa</taxon>
        <taxon>Arthropoda</taxon>
        <taxon>Hexapoda</taxon>
        <taxon>Insecta</taxon>
        <taxon>Pterygota</taxon>
        <taxon>Neoptera</taxon>
        <taxon>Endopterygota</taxon>
        <taxon>Lepidoptera</taxon>
        <taxon>Glossata</taxon>
        <taxon>Ditrysia</taxon>
        <taxon>Tineoidea</taxon>
        <taxon>Psychidae</taxon>
        <taxon>Oiketicinae</taxon>
        <taxon>Eumeta</taxon>
    </lineage>
</organism>
<evidence type="ECO:0000313" key="1">
    <source>
        <dbReference type="EMBL" id="GBP80629.1"/>
    </source>
</evidence>
<dbReference type="EMBL" id="BGZK01001471">
    <property type="protein sequence ID" value="GBP80629.1"/>
    <property type="molecule type" value="Genomic_DNA"/>
</dbReference>
<reference evidence="1 2" key="1">
    <citation type="journal article" date="2019" name="Commun. Biol.">
        <title>The bagworm genome reveals a unique fibroin gene that provides high tensile strength.</title>
        <authorList>
            <person name="Kono N."/>
            <person name="Nakamura H."/>
            <person name="Ohtoshi R."/>
            <person name="Tomita M."/>
            <person name="Numata K."/>
            <person name="Arakawa K."/>
        </authorList>
    </citation>
    <scope>NUCLEOTIDE SEQUENCE [LARGE SCALE GENOMIC DNA]</scope>
</reference>
<proteinExistence type="predicted"/>
<name>A0A4C1Z1A6_EUMVA</name>
<dbReference type="Proteomes" id="UP000299102">
    <property type="component" value="Unassembled WGS sequence"/>
</dbReference>